<dbReference type="AlphaFoldDB" id="A0A7W9Q7D7"/>
<sequence length="361" mass="36752">MKLRRAFTAAAATAAILPATLLAAPAAFAEEPSGTPTPTSTQSESGTPTPSGTPTASDSPTTPAPSGTPSTTPPPTNSPSPSVTTTTPGSSPSPSDTASPTGTPTGTPTDGPSASPSASESEPPAPCEDSDHYAEDPDLSTTLVGLPTKVVAGSGYHGFTFTVKNDTNRAFQRVDLGILAGTAHANAPEGTGKYLTLQFKNPDTGFWENISTDADNESHGYVGYTSVRAHEKLNLDLRLSVAKKAPDGFGYAISIGVYADEEGNCVFSSGDYYEFEVVKSAAQLPGGKESEVPDAKPQGGKKPLPLPLRPAGNKAIHPQGELATTGSDSNLPTIAMIGGVAMVAGAGAIFVVRRRRAEAAA</sequence>
<evidence type="ECO:0000256" key="2">
    <source>
        <dbReference type="SAM" id="Phobius"/>
    </source>
</evidence>
<evidence type="ECO:0000313" key="5">
    <source>
        <dbReference type="Proteomes" id="UP000588098"/>
    </source>
</evidence>
<dbReference type="NCBIfam" id="NF041528">
    <property type="entry name" value="strep_LAETG"/>
    <property type="match status" value="1"/>
</dbReference>
<name>A0A7W9Q7D7_9ACTN</name>
<keyword evidence="3" id="KW-0732">Signal</keyword>
<reference evidence="4 5" key="1">
    <citation type="submission" date="2020-08" db="EMBL/GenBank/DDBJ databases">
        <title>Genomic Encyclopedia of Type Strains, Phase III (KMG-III): the genomes of soil and plant-associated and newly described type strains.</title>
        <authorList>
            <person name="Whitman W."/>
        </authorList>
    </citation>
    <scope>NUCLEOTIDE SEQUENCE [LARGE SCALE GENOMIC DNA]</scope>
    <source>
        <strain evidence="4 5">CECT 8305</strain>
    </source>
</reference>
<proteinExistence type="predicted"/>
<gene>
    <name evidence="4" type="ORF">FHS42_001781</name>
</gene>
<dbReference type="NCBIfam" id="TIGR01167">
    <property type="entry name" value="LPXTG_anchor"/>
    <property type="match status" value="1"/>
</dbReference>
<feature type="region of interest" description="Disordered" evidence="1">
    <location>
        <begin position="284"/>
        <end position="328"/>
    </location>
</feature>
<dbReference type="PROSITE" id="PS51318">
    <property type="entry name" value="TAT"/>
    <property type="match status" value="1"/>
</dbReference>
<keyword evidence="2" id="KW-1133">Transmembrane helix</keyword>
<feature type="chain" id="PRO_5030695484" evidence="3">
    <location>
        <begin position="30"/>
        <end position="361"/>
    </location>
</feature>
<evidence type="ECO:0000256" key="1">
    <source>
        <dbReference type="SAM" id="MobiDB-lite"/>
    </source>
</evidence>
<comment type="caution">
    <text evidence="4">The sequence shown here is derived from an EMBL/GenBank/DDBJ whole genome shotgun (WGS) entry which is preliminary data.</text>
</comment>
<organism evidence="4 5">
    <name type="scientific">Streptomyces zagrosensis</name>
    <dbReference type="NCBI Taxonomy" id="1042984"/>
    <lineage>
        <taxon>Bacteria</taxon>
        <taxon>Bacillati</taxon>
        <taxon>Actinomycetota</taxon>
        <taxon>Actinomycetes</taxon>
        <taxon>Kitasatosporales</taxon>
        <taxon>Streptomycetaceae</taxon>
        <taxon>Streptomyces</taxon>
    </lineage>
</organism>
<feature type="region of interest" description="Disordered" evidence="1">
    <location>
        <begin position="27"/>
        <end position="140"/>
    </location>
</feature>
<accession>A0A7W9Q7D7</accession>
<dbReference type="Proteomes" id="UP000588098">
    <property type="component" value="Unassembled WGS sequence"/>
</dbReference>
<keyword evidence="2" id="KW-0812">Transmembrane</keyword>
<feature type="signal peptide" evidence="3">
    <location>
        <begin position="1"/>
        <end position="29"/>
    </location>
</feature>
<dbReference type="EMBL" id="JACHJL010000003">
    <property type="protein sequence ID" value="MBB5934734.1"/>
    <property type="molecule type" value="Genomic_DNA"/>
</dbReference>
<evidence type="ECO:0000313" key="4">
    <source>
        <dbReference type="EMBL" id="MBB5934734.1"/>
    </source>
</evidence>
<feature type="transmembrane region" description="Helical" evidence="2">
    <location>
        <begin position="331"/>
        <end position="352"/>
    </location>
</feature>
<keyword evidence="5" id="KW-1185">Reference proteome</keyword>
<keyword evidence="2" id="KW-0472">Membrane</keyword>
<feature type="compositionally biased region" description="Low complexity" evidence="1">
    <location>
        <begin position="79"/>
        <end position="122"/>
    </location>
</feature>
<dbReference type="InterPro" id="IPR006311">
    <property type="entry name" value="TAT_signal"/>
</dbReference>
<dbReference type="RefSeq" id="WP_184570447.1">
    <property type="nucleotide sequence ID" value="NZ_JACHJL010000003.1"/>
</dbReference>
<protein>
    <submittedName>
        <fullName evidence="4">LPXTG-motif cell wall-anchored protein</fullName>
    </submittedName>
</protein>
<evidence type="ECO:0000256" key="3">
    <source>
        <dbReference type="SAM" id="SignalP"/>
    </source>
</evidence>
<feature type="compositionally biased region" description="Low complexity" evidence="1">
    <location>
        <begin position="27"/>
        <end position="70"/>
    </location>
</feature>